<dbReference type="AlphaFoldDB" id="A0A223S665"/>
<protein>
    <submittedName>
        <fullName evidence="1">Uncharacterized protein</fullName>
    </submittedName>
</protein>
<reference evidence="1 2" key="1">
    <citation type="submission" date="2017-08" db="EMBL/GenBank/DDBJ databases">
        <title>The complete genome sequence of Nocardiopsis gilva YIM 90087.</title>
        <authorList>
            <person name="Yin M."/>
            <person name="Tang S."/>
        </authorList>
    </citation>
    <scope>NUCLEOTIDE SEQUENCE [LARGE SCALE GENOMIC DNA]</scope>
    <source>
        <strain evidence="1 2">YIM 90087</strain>
    </source>
</reference>
<organism evidence="1 2">
    <name type="scientific">Nocardiopsis gilva YIM 90087</name>
    <dbReference type="NCBI Taxonomy" id="1235441"/>
    <lineage>
        <taxon>Bacteria</taxon>
        <taxon>Bacillati</taxon>
        <taxon>Actinomycetota</taxon>
        <taxon>Actinomycetes</taxon>
        <taxon>Streptosporangiales</taxon>
        <taxon>Nocardiopsidaceae</taxon>
        <taxon>Nocardiopsis</taxon>
    </lineage>
</organism>
<evidence type="ECO:0000313" key="1">
    <source>
        <dbReference type="EMBL" id="ASU83610.1"/>
    </source>
</evidence>
<sequence>MTTTATPSRKPYWEHNETAVLAMRALRRLSGAEDDLRARVAAYTQLADADAGCALHAPDLDAGTPWYDPDWVAQVQAWHTDGAWVWRGLALAESRDTEALVAHVASRPELERVGQALARIASAERLAPSLAYILLGAVYWHDMPSEAVDPLEVLVATYDQYEE</sequence>
<accession>A0A223S665</accession>
<dbReference type="RefSeq" id="WP_017616778.1">
    <property type="nucleotide sequence ID" value="NZ_ANBG01000023.1"/>
</dbReference>
<proteinExistence type="predicted"/>
<dbReference type="KEGG" id="ngv:CDO52_13130"/>
<keyword evidence="2" id="KW-1185">Reference proteome</keyword>
<name>A0A223S665_9ACTN</name>
<dbReference type="Proteomes" id="UP000215005">
    <property type="component" value="Chromosome"/>
</dbReference>
<evidence type="ECO:0000313" key="2">
    <source>
        <dbReference type="Proteomes" id="UP000215005"/>
    </source>
</evidence>
<dbReference type="EMBL" id="CP022753">
    <property type="protein sequence ID" value="ASU83610.1"/>
    <property type="molecule type" value="Genomic_DNA"/>
</dbReference>
<gene>
    <name evidence="1" type="ORF">CDO52_13130</name>
</gene>